<reference evidence="7 8" key="3">
    <citation type="submission" date="2020-08" db="EMBL/GenBank/DDBJ databases">
        <title>Genomic Encyclopedia of Type Strains, Phase IV (KMG-IV): sequencing the most valuable type-strain genomes for metagenomic binning, comparative biology and taxonomic classification.</title>
        <authorList>
            <person name="Goeker M."/>
        </authorList>
    </citation>
    <scope>NUCLEOTIDE SEQUENCE [LARGE SCALE GENOMIC DNA]</scope>
    <source>
        <strain evidence="7 8">DSM 27521</strain>
    </source>
</reference>
<dbReference type="Proteomes" id="UP000539473">
    <property type="component" value="Unassembled WGS sequence"/>
</dbReference>
<evidence type="ECO:0000259" key="5">
    <source>
        <dbReference type="PROSITE" id="PS50110"/>
    </source>
</evidence>
<dbReference type="InterPro" id="IPR001789">
    <property type="entry name" value="Sig_transdc_resp-reg_receiver"/>
</dbReference>
<dbReference type="EMBL" id="BNAJ01000007">
    <property type="protein sequence ID" value="GHF50835.1"/>
    <property type="molecule type" value="Genomic_DNA"/>
</dbReference>
<evidence type="ECO:0000256" key="1">
    <source>
        <dbReference type="ARBA" id="ARBA00022553"/>
    </source>
</evidence>
<protein>
    <submittedName>
        <fullName evidence="7">DNA-binding NarL/FixJ family response regulator</fullName>
    </submittedName>
    <submittedName>
        <fullName evidence="6">DNA-binding response regulator</fullName>
    </submittedName>
</protein>
<accession>A0A7W8KI72</accession>
<reference evidence="6" key="1">
    <citation type="journal article" date="2014" name="Int. J. Syst. Evol. Microbiol.">
        <title>Complete genome of a new Firmicutes species belonging to the dominant human colonic microbiota ('Ruminococcus bicirculans') reveals two chromosomes and a selective capacity to utilize plant glucans.</title>
        <authorList>
            <consortium name="NISC Comparative Sequencing Program"/>
            <person name="Wegmann U."/>
            <person name="Louis P."/>
            <person name="Goesmann A."/>
            <person name="Henrissat B."/>
            <person name="Duncan S.H."/>
            <person name="Flint H.J."/>
        </authorList>
    </citation>
    <scope>NUCLEOTIDE SEQUENCE</scope>
    <source>
        <strain evidence="6">CGMCC 1.18437</strain>
    </source>
</reference>
<dbReference type="SUPFAM" id="SSF52172">
    <property type="entry name" value="CheY-like"/>
    <property type="match status" value="1"/>
</dbReference>
<dbReference type="InterPro" id="IPR016032">
    <property type="entry name" value="Sig_transdc_resp-reg_C-effctor"/>
</dbReference>
<dbReference type="CDD" id="cd06170">
    <property type="entry name" value="LuxR_C_like"/>
    <property type="match status" value="1"/>
</dbReference>
<dbReference type="RefSeq" id="WP_184113095.1">
    <property type="nucleotide sequence ID" value="NZ_BNAJ01000007.1"/>
</dbReference>
<dbReference type="Proteomes" id="UP000619376">
    <property type="component" value="Unassembled WGS sequence"/>
</dbReference>
<dbReference type="PROSITE" id="PS50110">
    <property type="entry name" value="RESPONSE_REGULATORY"/>
    <property type="match status" value="1"/>
</dbReference>
<organism evidence="7 8">
    <name type="scientific">Deinococcus metalli</name>
    <dbReference type="NCBI Taxonomy" id="1141878"/>
    <lineage>
        <taxon>Bacteria</taxon>
        <taxon>Thermotogati</taxon>
        <taxon>Deinococcota</taxon>
        <taxon>Deinococci</taxon>
        <taxon>Deinococcales</taxon>
        <taxon>Deinococcaceae</taxon>
        <taxon>Deinococcus</taxon>
    </lineage>
</organism>
<reference evidence="9" key="2">
    <citation type="journal article" date="2019" name="Int. J. Syst. Evol. Microbiol.">
        <title>The Global Catalogue of Microorganisms (GCM) 10K type strain sequencing project: providing services to taxonomists for standard genome sequencing and annotation.</title>
        <authorList>
            <consortium name="The Broad Institute Genomics Platform"/>
            <consortium name="The Broad Institute Genome Sequencing Center for Infectious Disease"/>
            <person name="Wu L."/>
            <person name="Ma J."/>
        </authorList>
    </citation>
    <scope>NUCLEOTIDE SEQUENCE [LARGE SCALE GENOMIC DNA]</scope>
    <source>
        <strain evidence="9">CGMCC 1.18437</strain>
    </source>
</reference>
<sequence>MTDATEPHTDAVRIVIVDDHPLFREGVAATLGAESGLEVVGEGGSADDALRLCTALLPDLLLLDLNLPGGGMHAARAVTAACPVTKIVMLTFSEEEADVLSALKAGARGYILKGVSGRELRRIVRSVYAGEVYITPTLAAGVLVEMAAPGRGAHHPLSDLTPRERQILEGVASGRSNKEIGRDLDLTEKTVKHYMTNILQKLQVRNRVEAALLAQREAGR</sequence>
<dbReference type="Gene3D" id="3.40.50.2300">
    <property type="match status" value="1"/>
</dbReference>
<feature type="modified residue" description="4-aspartylphosphate" evidence="3">
    <location>
        <position position="64"/>
    </location>
</feature>
<dbReference type="InterPro" id="IPR011006">
    <property type="entry name" value="CheY-like_superfamily"/>
</dbReference>
<comment type="caution">
    <text evidence="7">The sequence shown here is derived from an EMBL/GenBank/DDBJ whole genome shotgun (WGS) entry which is preliminary data.</text>
</comment>
<gene>
    <name evidence="6" type="ORF">GCM10017781_29200</name>
    <name evidence="7" type="ORF">HNQ07_002983</name>
</gene>
<dbReference type="PANTHER" id="PTHR43214">
    <property type="entry name" value="TWO-COMPONENT RESPONSE REGULATOR"/>
    <property type="match status" value="1"/>
</dbReference>
<evidence type="ECO:0000313" key="8">
    <source>
        <dbReference type="Proteomes" id="UP000539473"/>
    </source>
</evidence>
<evidence type="ECO:0000256" key="3">
    <source>
        <dbReference type="PROSITE-ProRule" id="PRU00169"/>
    </source>
</evidence>
<feature type="domain" description="Response regulatory" evidence="5">
    <location>
        <begin position="13"/>
        <end position="128"/>
    </location>
</feature>
<dbReference type="GO" id="GO:0000160">
    <property type="term" value="P:phosphorelay signal transduction system"/>
    <property type="evidence" value="ECO:0007669"/>
    <property type="project" value="InterPro"/>
</dbReference>
<reference evidence="6" key="4">
    <citation type="submission" date="2024-05" db="EMBL/GenBank/DDBJ databases">
        <authorList>
            <person name="Sun Q."/>
            <person name="Zhou Y."/>
        </authorList>
    </citation>
    <scope>NUCLEOTIDE SEQUENCE</scope>
    <source>
        <strain evidence="6">CGMCC 1.18437</strain>
    </source>
</reference>
<dbReference type="GO" id="GO:0003677">
    <property type="term" value="F:DNA binding"/>
    <property type="evidence" value="ECO:0007669"/>
    <property type="project" value="UniProtKB-KW"/>
</dbReference>
<dbReference type="SMART" id="SM00448">
    <property type="entry name" value="REC"/>
    <property type="match status" value="1"/>
</dbReference>
<evidence type="ECO:0000259" key="4">
    <source>
        <dbReference type="PROSITE" id="PS50043"/>
    </source>
</evidence>
<dbReference type="EMBL" id="JACHFK010000007">
    <property type="protein sequence ID" value="MBB5377491.1"/>
    <property type="molecule type" value="Genomic_DNA"/>
</dbReference>
<keyword evidence="2 7" id="KW-0238">DNA-binding</keyword>
<evidence type="ECO:0000313" key="7">
    <source>
        <dbReference type="EMBL" id="MBB5377491.1"/>
    </source>
</evidence>
<dbReference type="SMART" id="SM00421">
    <property type="entry name" value="HTH_LUXR"/>
    <property type="match status" value="1"/>
</dbReference>
<dbReference type="AlphaFoldDB" id="A0A7W8KI72"/>
<dbReference type="PROSITE" id="PS50043">
    <property type="entry name" value="HTH_LUXR_2"/>
    <property type="match status" value="1"/>
</dbReference>
<feature type="domain" description="HTH luxR-type" evidence="4">
    <location>
        <begin position="153"/>
        <end position="218"/>
    </location>
</feature>
<name>A0A7W8KI72_9DEIO</name>
<dbReference type="InterPro" id="IPR039420">
    <property type="entry name" value="WalR-like"/>
</dbReference>
<evidence type="ECO:0000313" key="9">
    <source>
        <dbReference type="Proteomes" id="UP000619376"/>
    </source>
</evidence>
<keyword evidence="1 3" id="KW-0597">Phosphoprotein</keyword>
<proteinExistence type="predicted"/>
<dbReference type="InterPro" id="IPR058245">
    <property type="entry name" value="NreC/VraR/RcsB-like_REC"/>
</dbReference>
<dbReference type="Pfam" id="PF00196">
    <property type="entry name" value="GerE"/>
    <property type="match status" value="1"/>
</dbReference>
<dbReference type="Pfam" id="PF00072">
    <property type="entry name" value="Response_reg"/>
    <property type="match status" value="1"/>
</dbReference>
<dbReference type="PRINTS" id="PR00038">
    <property type="entry name" value="HTHLUXR"/>
</dbReference>
<dbReference type="PROSITE" id="PS00622">
    <property type="entry name" value="HTH_LUXR_1"/>
    <property type="match status" value="1"/>
</dbReference>
<evidence type="ECO:0000256" key="2">
    <source>
        <dbReference type="ARBA" id="ARBA00023125"/>
    </source>
</evidence>
<dbReference type="GO" id="GO:0006355">
    <property type="term" value="P:regulation of DNA-templated transcription"/>
    <property type="evidence" value="ECO:0007669"/>
    <property type="project" value="InterPro"/>
</dbReference>
<evidence type="ECO:0000313" key="6">
    <source>
        <dbReference type="EMBL" id="GHF50835.1"/>
    </source>
</evidence>
<dbReference type="InterPro" id="IPR000792">
    <property type="entry name" value="Tscrpt_reg_LuxR_C"/>
</dbReference>
<dbReference type="SUPFAM" id="SSF46894">
    <property type="entry name" value="C-terminal effector domain of the bipartite response regulators"/>
    <property type="match status" value="1"/>
</dbReference>
<keyword evidence="9" id="KW-1185">Reference proteome</keyword>
<dbReference type="CDD" id="cd17535">
    <property type="entry name" value="REC_NarL-like"/>
    <property type="match status" value="1"/>
</dbReference>